<organism evidence="3 4">
    <name type="scientific">[Bacteroides] pectinophilus ATCC 43243</name>
    <dbReference type="NCBI Taxonomy" id="483218"/>
    <lineage>
        <taxon>Bacteria</taxon>
        <taxon>Bacillati</taxon>
        <taxon>Bacillota</taxon>
        <taxon>Clostridia</taxon>
        <taxon>Eubacteriales</taxon>
    </lineage>
</organism>
<dbReference type="eggNOG" id="COG2378">
    <property type="taxonomic scope" value="Bacteria"/>
</dbReference>
<dbReference type="InterPro" id="IPR036390">
    <property type="entry name" value="WH_DNA-bd_sf"/>
</dbReference>
<protein>
    <submittedName>
        <fullName evidence="3">Uncharacterized protein</fullName>
    </submittedName>
</protein>
<sequence length="343" mass="39647">MTDDKQIQEKVQRRGARSNQKLKILYLAKILLENTDAEHDITLQEIIDKLSANNVTAERKSLYDDIAQLDDFGIRIRKTQYGKTFHYQVVNRDFEIAELKLLADSVASAKFITEKKSNELIKKIERLASRHDASKLQRQVYVAGRVKAMNNDIMENVDAIHNAISLNLKISFQYFQWNVKKQPELRKGGARYLISPWGLSWDDENYYLVGYDSDADMIKHYRVDKMLNIKVEKTKREGRYKFKAVDMAAYAKKMFNMFDGEEMDVEILCANNLAGVMIDRFGKDVRMYKADEEHFKVKAKVAASSHFIHWIMALGAGAQIIGPESLVEEIRTEIKRLAEQYGS</sequence>
<gene>
    <name evidence="3" type="ORF">BACPEC_01824</name>
</gene>
<dbReference type="Pfam" id="PF25583">
    <property type="entry name" value="WCX"/>
    <property type="match status" value="1"/>
</dbReference>
<comment type="caution">
    <text evidence="3">The sequence shown here is derived from an EMBL/GenBank/DDBJ whole genome shotgun (WGS) entry which is preliminary data.</text>
</comment>
<dbReference type="STRING" id="483218.BACPEC_01824"/>
<dbReference type="PROSITE" id="PS52050">
    <property type="entry name" value="WYL"/>
    <property type="match status" value="1"/>
</dbReference>
<evidence type="ECO:0000313" key="4">
    <source>
        <dbReference type="Proteomes" id="UP000003136"/>
    </source>
</evidence>
<dbReference type="HOGENOM" id="CLU_053686_0_0_9"/>
<dbReference type="AlphaFoldDB" id="B7ARX0"/>
<dbReference type="InterPro" id="IPR051534">
    <property type="entry name" value="CBASS_pafABC_assoc_protein"/>
</dbReference>
<proteinExistence type="predicted"/>
<keyword evidence="4" id="KW-1185">Reference proteome</keyword>
<evidence type="ECO:0000259" key="1">
    <source>
        <dbReference type="Pfam" id="PF13280"/>
    </source>
</evidence>
<evidence type="ECO:0000259" key="2">
    <source>
        <dbReference type="Pfam" id="PF25583"/>
    </source>
</evidence>
<dbReference type="InterPro" id="IPR057727">
    <property type="entry name" value="WCX_dom"/>
</dbReference>
<name>B7ARX0_9FIRM</name>
<dbReference type="Proteomes" id="UP000003136">
    <property type="component" value="Unassembled WGS sequence"/>
</dbReference>
<dbReference type="PANTHER" id="PTHR34580">
    <property type="match status" value="1"/>
</dbReference>
<feature type="domain" description="WCX" evidence="2">
    <location>
        <begin position="263"/>
        <end position="338"/>
    </location>
</feature>
<dbReference type="SUPFAM" id="SSF46785">
    <property type="entry name" value="Winged helix' DNA-binding domain"/>
    <property type="match status" value="1"/>
</dbReference>
<feature type="domain" description="WYL" evidence="1">
    <location>
        <begin position="155"/>
        <end position="231"/>
    </location>
</feature>
<reference evidence="3 4" key="1">
    <citation type="submission" date="2008-11" db="EMBL/GenBank/DDBJ databases">
        <title>Draft genome sequence of Bacteroides pectinophilus (ATCC 43243).</title>
        <authorList>
            <person name="Sudarsanam P."/>
            <person name="Ley R."/>
            <person name="Guruge J."/>
            <person name="Turnbaugh P.J."/>
            <person name="Mahowald M."/>
            <person name="Liep D."/>
            <person name="Gordon J."/>
        </authorList>
    </citation>
    <scope>NUCLEOTIDE SEQUENCE [LARGE SCALE GENOMIC DNA]</scope>
    <source>
        <strain evidence="3 4">ATCC 43243</strain>
    </source>
</reference>
<reference evidence="3 4" key="2">
    <citation type="submission" date="2008-11" db="EMBL/GenBank/DDBJ databases">
        <authorList>
            <person name="Fulton L."/>
            <person name="Clifton S."/>
            <person name="Fulton B."/>
            <person name="Xu J."/>
            <person name="Minx P."/>
            <person name="Pepin K.H."/>
            <person name="Johnson M."/>
            <person name="Bhonagiri V."/>
            <person name="Nash W.E."/>
            <person name="Mardis E.R."/>
            <person name="Wilson R.K."/>
        </authorList>
    </citation>
    <scope>NUCLEOTIDE SEQUENCE [LARGE SCALE GENOMIC DNA]</scope>
    <source>
        <strain evidence="3 4">ATCC 43243</strain>
    </source>
</reference>
<dbReference type="Pfam" id="PF13280">
    <property type="entry name" value="WYL"/>
    <property type="match status" value="1"/>
</dbReference>
<accession>B7ARX0</accession>
<dbReference type="EMBL" id="ABVQ01000036">
    <property type="protein sequence ID" value="EEC57316.1"/>
    <property type="molecule type" value="Genomic_DNA"/>
</dbReference>
<evidence type="ECO:0000313" key="3">
    <source>
        <dbReference type="EMBL" id="EEC57316.1"/>
    </source>
</evidence>
<dbReference type="PANTHER" id="PTHR34580:SF1">
    <property type="entry name" value="PROTEIN PAFC"/>
    <property type="match status" value="1"/>
</dbReference>
<dbReference type="InterPro" id="IPR026881">
    <property type="entry name" value="WYL_dom"/>
</dbReference>